<comment type="caution">
    <text evidence="5">The sequence shown here is derived from an EMBL/GenBank/DDBJ whole genome shotgun (WGS) entry which is preliminary data.</text>
</comment>
<dbReference type="InterPro" id="IPR035986">
    <property type="entry name" value="PKD_dom_sf"/>
</dbReference>
<dbReference type="InterPro" id="IPR013783">
    <property type="entry name" value="Ig-like_fold"/>
</dbReference>
<evidence type="ECO:0008006" key="7">
    <source>
        <dbReference type="Google" id="ProtNLM"/>
    </source>
</evidence>
<dbReference type="STRING" id="1798525.A3G90_04900"/>
<feature type="transmembrane region" description="Helical" evidence="2">
    <location>
        <begin position="442"/>
        <end position="460"/>
    </location>
</feature>
<dbReference type="SUPFAM" id="SSF74853">
    <property type="entry name" value="Lamin A/C globular tail domain"/>
    <property type="match status" value="1"/>
</dbReference>
<proteinExistence type="predicted"/>
<protein>
    <recommendedName>
        <fullName evidence="7">PKD domain-containing protein</fullName>
    </recommendedName>
</protein>
<sequence>MLRLCVISTCLFLGVTQTVYAVRINEVAWMGSSANANHEWIELYNAGDSAVSLAGWSLTDGANLNIGLTGSIEAASYGVLERTSDDSAPSTALLTYSGALVNTGATLTLRDAGGTIIDQVSGGTDWQNIGGDNATKETAQYTASGWVTDTPTPGAINGGGRVTPPASDTSTTTTTTQTTSSGSNKSSSGRSSSVSVRIKNPETKMTLTPDVQSVAYVNQSIPLKVDVSGVYKNQDSTVRFIWNFGDMYTEEGKRVTHTYAYPGEYVVTVYAKKDKVEQVARHEIKVLPVVFSITRNDSGDIQIHNNAQYDTDISGYSVKGVETVVFPPRTIILPRATITIPADMVGQWSPVYLYDTKQQLVTSTYEDGTSEADESAEESSADTVAGGPVTVSTPFGFFTESALAAGPDGAVPNEVIVIEPESAAAAAAALPSEDGGNSRNNYLGLIAILGLAFLVVLLSGRNQPANPA</sequence>
<feature type="region of interest" description="Disordered" evidence="1">
    <location>
        <begin position="365"/>
        <end position="387"/>
    </location>
</feature>
<dbReference type="AlphaFoldDB" id="A0A1F6FHM5"/>
<dbReference type="Pfam" id="PF18911">
    <property type="entry name" value="PKD_4"/>
    <property type="match status" value="1"/>
</dbReference>
<evidence type="ECO:0000313" key="6">
    <source>
        <dbReference type="Proteomes" id="UP000177325"/>
    </source>
</evidence>
<dbReference type="EMBL" id="MFMM01000001">
    <property type="protein sequence ID" value="OGG85359.1"/>
    <property type="molecule type" value="Genomic_DNA"/>
</dbReference>
<dbReference type="CDD" id="cd00146">
    <property type="entry name" value="PKD"/>
    <property type="match status" value="1"/>
</dbReference>
<evidence type="ECO:0000259" key="4">
    <source>
        <dbReference type="PROSITE" id="PS51841"/>
    </source>
</evidence>
<evidence type="ECO:0000259" key="3">
    <source>
        <dbReference type="PROSITE" id="PS50093"/>
    </source>
</evidence>
<evidence type="ECO:0000256" key="2">
    <source>
        <dbReference type="SAM" id="Phobius"/>
    </source>
</evidence>
<accession>A0A1F6FHM5</accession>
<feature type="compositionally biased region" description="Low complexity" evidence="1">
    <location>
        <begin position="167"/>
        <end position="195"/>
    </location>
</feature>
<keyword evidence="2" id="KW-1133">Transmembrane helix</keyword>
<name>A0A1F6FHM5_9BACT</name>
<dbReference type="PROSITE" id="PS50093">
    <property type="entry name" value="PKD"/>
    <property type="match status" value="1"/>
</dbReference>
<feature type="domain" description="PKD" evidence="3">
    <location>
        <begin position="235"/>
        <end position="271"/>
    </location>
</feature>
<feature type="region of interest" description="Disordered" evidence="1">
    <location>
        <begin position="145"/>
        <end position="203"/>
    </location>
</feature>
<dbReference type="Gene3D" id="2.60.40.1260">
    <property type="entry name" value="Lamin Tail domain"/>
    <property type="match status" value="1"/>
</dbReference>
<reference evidence="5 6" key="1">
    <citation type="journal article" date="2016" name="Nat. Commun.">
        <title>Thousands of microbial genomes shed light on interconnected biogeochemical processes in an aquifer system.</title>
        <authorList>
            <person name="Anantharaman K."/>
            <person name="Brown C.T."/>
            <person name="Hug L.A."/>
            <person name="Sharon I."/>
            <person name="Castelle C.J."/>
            <person name="Probst A.J."/>
            <person name="Thomas B.C."/>
            <person name="Singh A."/>
            <person name="Wilkins M.J."/>
            <person name="Karaoz U."/>
            <person name="Brodie E.L."/>
            <person name="Williams K.H."/>
            <person name="Hubbard S.S."/>
            <person name="Banfield J.F."/>
        </authorList>
    </citation>
    <scope>NUCLEOTIDE SEQUENCE [LARGE SCALE GENOMIC DNA]</scope>
</reference>
<dbReference type="SUPFAM" id="SSF49299">
    <property type="entry name" value="PKD domain"/>
    <property type="match status" value="1"/>
</dbReference>
<dbReference type="PROSITE" id="PS51841">
    <property type="entry name" value="LTD"/>
    <property type="match status" value="1"/>
</dbReference>
<dbReference type="InterPro" id="IPR000601">
    <property type="entry name" value="PKD_dom"/>
</dbReference>
<evidence type="ECO:0000313" key="5">
    <source>
        <dbReference type="EMBL" id="OGG85359.1"/>
    </source>
</evidence>
<organism evidence="5 6">
    <name type="scientific">Candidatus Kaiserbacteria bacterium RIFCSPLOWO2_12_FULL_45_26</name>
    <dbReference type="NCBI Taxonomy" id="1798525"/>
    <lineage>
        <taxon>Bacteria</taxon>
        <taxon>Candidatus Kaiseribacteriota</taxon>
    </lineage>
</organism>
<dbReference type="InterPro" id="IPR036415">
    <property type="entry name" value="Lamin_tail_dom_sf"/>
</dbReference>
<keyword evidence="2" id="KW-0472">Membrane</keyword>
<gene>
    <name evidence="5" type="ORF">A3G90_04900</name>
</gene>
<dbReference type="Pfam" id="PF00932">
    <property type="entry name" value="LTD"/>
    <property type="match status" value="1"/>
</dbReference>
<feature type="compositionally biased region" description="Acidic residues" evidence="1">
    <location>
        <begin position="368"/>
        <end position="380"/>
    </location>
</feature>
<feature type="domain" description="LTD" evidence="4">
    <location>
        <begin position="13"/>
        <end position="124"/>
    </location>
</feature>
<dbReference type="InterPro" id="IPR001322">
    <property type="entry name" value="Lamin_tail_dom"/>
</dbReference>
<evidence type="ECO:0000256" key="1">
    <source>
        <dbReference type="SAM" id="MobiDB-lite"/>
    </source>
</evidence>
<dbReference type="Gene3D" id="2.60.40.10">
    <property type="entry name" value="Immunoglobulins"/>
    <property type="match status" value="1"/>
</dbReference>
<dbReference type="Proteomes" id="UP000177325">
    <property type="component" value="Unassembled WGS sequence"/>
</dbReference>
<keyword evidence="2" id="KW-0812">Transmembrane</keyword>